<sequence>MTHDIYNKKCMSRHCKIRHYNTIVESAALYASETPTLHTKTDMENSLKEERKIMRKILGPRLANEEFQKHHRESDLTEHIRKGRLHISKLLSIRLTKRILTYRQRIKSTTPWITHIKIWKERK</sequence>
<name>A0ABD2NJF6_9CUCU</name>
<reference evidence="1 2" key="1">
    <citation type="journal article" date="2021" name="BMC Biol.">
        <title>Horizontally acquired antibacterial genes associated with adaptive radiation of ladybird beetles.</title>
        <authorList>
            <person name="Li H.S."/>
            <person name="Tang X.F."/>
            <person name="Huang Y.H."/>
            <person name="Xu Z.Y."/>
            <person name="Chen M.L."/>
            <person name="Du X.Y."/>
            <person name="Qiu B.Y."/>
            <person name="Chen P.T."/>
            <person name="Zhang W."/>
            <person name="Slipinski A."/>
            <person name="Escalona H.E."/>
            <person name="Waterhouse R.M."/>
            <person name="Zwick A."/>
            <person name="Pang H."/>
        </authorList>
    </citation>
    <scope>NUCLEOTIDE SEQUENCE [LARGE SCALE GENOMIC DNA]</scope>
    <source>
        <strain evidence="1">SYSU2018</strain>
    </source>
</reference>
<proteinExistence type="predicted"/>
<evidence type="ECO:0000313" key="1">
    <source>
        <dbReference type="EMBL" id="KAL3278665.1"/>
    </source>
</evidence>
<evidence type="ECO:0000313" key="2">
    <source>
        <dbReference type="Proteomes" id="UP001516400"/>
    </source>
</evidence>
<keyword evidence="2" id="KW-1185">Reference proteome</keyword>
<dbReference type="EMBL" id="JABFTP020000124">
    <property type="protein sequence ID" value="KAL3278665.1"/>
    <property type="molecule type" value="Genomic_DNA"/>
</dbReference>
<accession>A0ABD2NJF6</accession>
<dbReference type="AlphaFoldDB" id="A0ABD2NJF6"/>
<comment type="caution">
    <text evidence="1">The sequence shown here is derived from an EMBL/GenBank/DDBJ whole genome shotgun (WGS) entry which is preliminary data.</text>
</comment>
<gene>
    <name evidence="1" type="ORF">HHI36_016201</name>
</gene>
<dbReference type="Proteomes" id="UP001516400">
    <property type="component" value="Unassembled WGS sequence"/>
</dbReference>
<protein>
    <submittedName>
        <fullName evidence="1">Uncharacterized protein</fullName>
    </submittedName>
</protein>
<organism evidence="1 2">
    <name type="scientific">Cryptolaemus montrouzieri</name>
    <dbReference type="NCBI Taxonomy" id="559131"/>
    <lineage>
        <taxon>Eukaryota</taxon>
        <taxon>Metazoa</taxon>
        <taxon>Ecdysozoa</taxon>
        <taxon>Arthropoda</taxon>
        <taxon>Hexapoda</taxon>
        <taxon>Insecta</taxon>
        <taxon>Pterygota</taxon>
        <taxon>Neoptera</taxon>
        <taxon>Endopterygota</taxon>
        <taxon>Coleoptera</taxon>
        <taxon>Polyphaga</taxon>
        <taxon>Cucujiformia</taxon>
        <taxon>Coccinelloidea</taxon>
        <taxon>Coccinellidae</taxon>
        <taxon>Scymninae</taxon>
        <taxon>Scymnini</taxon>
        <taxon>Cryptolaemus</taxon>
    </lineage>
</organism>